<evidence type="ECO:0000256" key="12">
    <source>
        <dbReference type="PIRSR" id="PIRSR603542-1"/>
    </source>
</evidence>
<evidence type="ECO:0000256" key="1">
    <source>
        <dbReference type="ARBA" id="ARBA00003937"/>
    </source>
</evidence>
<feature type="binding site" evidence="12">
    <location>
        <position position="62"/>
    </location>
    <ligand>
        <name>CoA</name>
        <dbReference type="ChEBI" id="CHEBI:57287"/>
    </ligand>
</feature>
<feature type="binding site" evidence="12">
    <location>
        <position position="54"/>
    </location>
    <ligand>
        <name>CoA</name>
        <dbReference type="ChEBI" id="CHEBI:57287"/>
    </ligand>
</feature>
<dbReference type="Pfam" id="PF01648">
    <property type="entry name" value="ACPS"/>
    <property type="match status" value="1"/>
</dbReference>
<comment type="function">
    <text evidence="1">Involved in the biosynthesis of the siderophore enterobactin (enterochelin), which is a macrocyclic trimeric lactone of N-(2,3-dihydroxybenzoyl)-serine. The serine trilactone serves as a scaffolding for the three catechol functionalities that provide hexadentate coordination for the tightly ligated iron(2+) atoms. Plays an essential role in the assembly of the enterobactin by catalyzing the transfer of the 4'-phosphopantetheine (Ppant) moiety from coenzyme A to the apo-domains of both EntB (ArCP domain) and EntF (PCP domain) to yield their holo-forms which make them competent for the activation of 2,3-dihydroxybenzoate (DHB) and L-serine, respectively.</text>
</comment>
<evidence type="ECO:0000256" key="8">
    <source>
        <dbReference type="ARBA" id="ARBA00029894"/>
    </source>
</evidence>
<protein>
    <recommendedName>
        <fullName evidence="5">Enterobactin synthase component D</fullName>
    </recommendedName>
    <alternativeName>
        <fullName evidence="8">4'-phosphopantetheinyl transferase EntD</fullName>
    </alternativeName>
    <alternativeName>
        <fullName evidence="9">Enterochelin synthase D</fullName>
    </alternativeName>
</protein>
<keyword evidence="7" id="KW-0259">Enterobactin biosynthesis</keyword>
<dbReference type="GO" id="GO:0008897">
    <property type="term" value="F:holo-[acyl-carrier-protein] synthase activity"/>
    <property type="evidence" value="ECO:0007669"/>
    <property type="project" value="InterPro"/>
</dbReference>
<dbReference type="UniPathway" id="UPA00017"/>
<evidence type="ECO:0000259" key="14">
    <source>
        <dbReference type="Pfam" id="PF01648"/>
    </source>
</evidence>
<dbReference type="Proteomes" id="UP000270411">
    <property type="component" value="Chromosome 1"/>
</dbReference>
<dbReference type="PANTHER" id="PTHR38096:SF1">
    <property type="entry name" value="ENTEROBACTIN SYNTHASE COMPONENT D"/>
    <property type="match status" value="1"/>
</dbReference>
<feature type="domain" description="4'-phosphopantetheinyl transferase" evidence="14">
    <location>
        <begin position="117"/>
        <end position="202"/>
    </location>
</feature>
<evidence type="ECO:0000313" key="16">
    <source>
        <dbReference type="EMBL" id="AZG14161.1"/>
    </source>
</evidence>
<evidence type="ECO:0000259" key="15">
    <source>
        <dbReference type="Pfam" id="PF17837"/>
    </source>
</evidence>
<dbReference type="InterPro" id="IPR008278">
    <property type="entry name" value="4-PPantetheinyl_Trfase_dom"/>
</dbReference>
<evidence type="ECO:0000256" key="9">
    <source>
        <dbReference type="ARBA" id="ARBA00031996"/>
    </source>
</evidence>
<dbReference type="Pfam" id="PF17837">
    <property type="entry name" value="4PPT_N"/>
    <property type="match status" value="1"/>
</dbReference>
<gene>
    <name evidence="16" type="ORF">EHF44_12350</name>
</gene>
<proteinExistence type="inferred from homology"/>
<dbReference type="InterPro" id="IPR003542">
    <property type="entry name" value="Enbac_synth_compD-like"/>
</dbReference>
<comment type="similarity">
    <text evidence="3">Belongs to the P-Pant transferase superfamily. EntD family.</text>
</comment>
<keyword evidence="13" id="KW-0479">Metal-binding</keyword>
<evidence type="ECO:0000256" key="5">
    <source>
        <dbReference type="ARBA" id="ARBA00019087"/>
    </source>
</evidence>
<feature type="binding site" evidence="12">
    <location>
        <position position="166"/>
    </location>
    <ligand>
        <name>CoA</name>
        <dbReference type="ChEBI" id="CHEBI:57287"/>
    </ligand>
</feature>
<feature type="binding site" evidence="13">
    <location>
        <position position="120"/>
    </location>
    <ligand>
        <name>Mg(2+)</name>
        <dbReference type="ChEBI" id="CHEBI:18420"/>
    </ligand>
</feature>
<keyword evidence="6 16" id="KW-0808">Transferase</keyword>
<feature type="binding site" evidence="13">
    <location>
        <position position="121"/>
    </location>
    <ligand>
        <name>Mg(2+)</name>
        <dbReference type="ChEBI" id="CHEBI:18420"/>
    </ligand>
</feature>
<keyword evidence="13" id="KW-0460">Magnesium</keyword>
<dbReference type="OrthoDB" id="8210607at2"/>
<evidence type="ECO:0000256" key="4">
    <source>
        <dbReference type="ARBA" id="ARBA00011503"/>
    </source>
</evidence>
<dbReference type="SUPFAM" id="SSF56214">
    <property type="entry name" value="4'-phosphopantetheinyl transferase"/>
    <property type="match status" value="2"/>
</dbReference>
<evidence type="ECO:0000256" key="3">
    <source>
        <dbReference type="ARBA" id="ARBA00008342"/>
    </source>
</evidence>
<comment type="catalytic activity">
    <reaction evidence="10">
        <text>apo-[aryl-carrier protein] + CoA = holo-[aryl-carrier protein] + adenosine 3',5'-bisphosphate + H(+)</text>
        <dbReference type="Rhea" id="RHEA:48404"/>
        <dbReference type="Rhea" id="RHEA-COMP:15903"/>
        <dbReference type="Rhea" id="RHEA-COMP:17557"/>
        <dbReference type="ChEBI" id="CHEBI:15378"/>
        <dbReference type="ChEBI" id="CHEBI:29999"/>
        <dbReference type="ChEBI" id="CHEBI:57287"/>
        <dbReference type="ChEBI" id="CHEBI:58343"/>
        <dbReference type="ChEBI" id="CHEBI:64479"/>
    </reaction>
</comment>
<evidence type="ECO:0000256" key="13">
    <source>
        <dbReference type="PIRSR" id="PIRSR603542-2"/>
    </source>
</evidence>
<name>A0A3G8H0Y8_9BURK</name>
<dbReference type="GO" id="GO:0005886">
    <property type="term" value="C:plasma membrane"/>
    <property type="evidence" value="ECO:0007669"/>
    <property type="project" value="TreeGrafter"/>
</dbReference>
<dbReference type="PRINTS" id="PR01399">
    <property type="entry name" value="ENTSNTHTASED"/>
</dbReference>
<dbReference type="InterPro" id="IPR037143">
    <property type="entry name" value="4-PPantetheinyl_Trfase_dom_sf"/>
</dbReference>
<dbReference type="GO" id="GO:0000287">
    <property type="term" value="F:magnesium ion binding"/>
    <property type="evidence" value="ECO:0007669"/>
    <property type="project" value="InterPro"/>
</dbReference>
<feature type="domain" description="4'-phosphopantetheinyl transferase N-terminal" evidence="15">
    <location>
        <begin position="45"/>
        <end position="109"/>
    </location>
</feature>
<dbReference type="InterPro" id="IPR041354">
    <property type="entry name" value="4PPT_N"/>
</dbReference>
<dbReference type="Gene3D" id="3.90.470.20">
    <property type="entry name" value="4'-phosphopantetheinyl transferase domain"/>
    <property type="match status" value="1"/>
</dbReference>
<evidence type="ECO:0000256" key="11">
    <source>
        <dbReference type="ARBA" id="ARBA00049191"/>
    </source>
</evidence>
<comment type="subunit">
    <text evidence="4">EntB, EntD, EntE, and EntF form a multienzyme complex called enterobactin synthase.</text>
</comment>
<dbReference type="KEGG" id="cpau:EHF44_12350"/>
<feature type="binding site" evidence="12">
    <location>
        <begin position="98"/>
        <end position="99"/>
    </location>
    <ligand>
        <name>CoA</name>
        <dbReference type="ChEBI" id="CHEBI:57287"/>
    </ligand>
</feature>
<sequence>MNDDASWPRLAAALGLPPTVALDGMRWTGDDLPGVAMESAGPLPAALAAASARRRSQYLAGRHCARRALRQAGAADQPVGRGDDGLPVVPPGWRLSISHAEGMALALAARTRDVTMLGVDIERWLTDATAAEVGPMVASPADVATLRAATGLDAAQAVTLLFSAKESLYKALYPTVRQFVDFDGACLASAAPGTLTLRLARDWHPAWPAGACTAVGWAGQADGVVTAVWQRAPLPPHGALAYGAADRR</sequence>
<dbReference type="PANTHER" id="PTHR38096">
    <property type="entry name" value="ENTEROBACTIN SYNTHASE COMPONENT D"/>
    <property type="match status" value="1"/>
</dbReference>
<dbReference type="GO" id="GO:0009366">
    <property type="term" value="C:enterobactin synthetase complex"/>
    <property type="evidence" value="ECO:0007669"/>
    <property type="project" value="InterPro"/>
</dbReference>
<dbReference type="RefSeq" id="WP_124683999.1">
    <property type="nucleotide sequence ID" value="NZ_CP033969.1"/>
</dbReference>
<dbReference type="AlphaFoldDB" id="A0A3G8H0Y8"/>
<feature type="binding site" evidence="12">
    <location>
        <position position="120"/>
    </location>
    <ligand>
        <name>CoA</name>
        <dbReference type="ChEBI" id="CHEBI:57287"/>
    </ligand>
</feature>
<evidence type="ECO:0000256" key="2">
    <source>
        <dbReference type="ARBA" id="ARBA00004993"/>
    </source>
</evidence>
<evidence type="ECO:0000256" key="7">
    <source>
        <dbReference type="ARBA" id="ARBA00023191"/>
    </source>
</evidence>
<reference evidence="17" key="1">
    <citation type="submission" date="2018-11" db="EMBL/GenBank/DDBJ databases">
        <title>FDA dAtabase for Regulatory Grade micrObial Sequences (FDA-ARGOS): Supporting development and validation of Infectious Disease Dx tests.</title>
        <authorList>
            <person name="Goldberg B."/>
            <person name="Campos J."/>
            <person name="Tallon L."/>
            <person name="Sadzewicz L."/>
            <person name="Zhao X."/>
            <person name="Vavikolanu K."/>
            <person name="Mehta A."/>
            <person name="Aluvathingal J."/>
            <person name="Nadendla S."/>
            <person name="Geyer C."/>
            <person name="Nandy P."/>
            <person name="Yan Y."/>
            <person name="Sichtig H."/>
        </authorList>
    </citation>
    <scope>NUCLEOTIDE SEQUENCE [LARGE SCALE GENOMIC DNA]</scope>
    <source>
        <strain evidence="17">FDAARGOS_614</strain>
    </source>
</reference>
<evidence type="ECO:0000256" key="6">
    <source>
        <dbReference type="ARBA" id="ARBA00022679"/>
    </source>
</evidence>
<comment type="catalytic activity">
    <reaction evidence="11">
        <text>apo-[peptidyl-carrier protein] + CoA = holo-[peptidyl-carrier protein] + adenosine 3',5'-bisphosphate + H(+)</text>
        <dbReference type="Rhea" id="RHEA:46228"/>
        <dbReference type="Rhea" id="RHEA-COMP:11479"/>
        <dbReference type="Rhea" id="RHEA-COMP:11480"/>
        <dbReference type="ChEBI" id="CHEBI:15378"/>
        <dbReference type="ChEBI" id="CHEBI:29999"/>
        <dbReference type="ChEBI" id="CHEBI:57287"/>
        <dbReference type="ChEBI" id="CHEBI:58343"/>
        <dbReference type="ChEBI" id="CHEBI:64479"/>
    </reaction>
</comment>
<accession>A0A3G8H0Y8</accession>
<feature type="binding site" evidence="12">
    <location>
        <position position="170"/>
    </location>
    <ligand>
        <name>CoA</name>
        <dbReference type="ChEBI" id="CHEBI:57287"/>
    </ligand>
</feature>
<organism evidence="16 17">
    <name type="scientific">Cupriavidus pauculus</name>
    <dbReference type="NCBI Taxonomy" id="82633"/>
    <lineage>
        <taxon>Bacteria</taxon>
        <taxon>Pseudomonadati</taxon>
        <taxon>Pseudomonadota</taxon>
        <taxon>Betaproteobacteria</taxon>
        <taxon>Burkholderiales</taxon>
        <taxon>Burkholderiaceae</taxon>
        <taxon>Cupriavidus</taxon>
    </lineage>
</organism>
<evidence type="ECO:0000256" key="10">
    <source>
        <dbReference type="ARBA" id="ARBA00049176"/>
    </source>
</evidence>
<dbReference type="GO" id="GO:0009239">
    <property type="term" value="P:enterobactin biosynthetic process"/>
    <property type="evidence" value="ECO:0007669"/>
    <property type="project" value="UniProtKB-UniPathway"/>
</dbReference>
<feature type="binding site" evidence="13">
    <location>
        <position position="122"/>
    </location>
    <ligand>
        <name>Mg(2+)</name>
        <dbReference type="ChEBI" id="CHEBI:18420"/>
    </ligand>
</feature>
<evidence type="ECO:0000313" key="17">
    <source>
        <dbReference type="Proteomes" id="UP000270411"/>
    </source>
</evidence>
<comment type="cofactor">
    <cofactor evidence="13">
        <name>Mg(2+)</name>
        <dbReference type="ChEBI" id="CHEBI:18420"/>
    </cofactor>
</comment>
<comment type="pathway">
    <text evidence="2">Siderophore biosynthesis; enterobactin biosynthesis.</text>
</comment>
<dbReference type="EMBL" id="CP033969">
    <property type="protein sequence ID" value="AZG14161.1"/>
    <property type="molecule type" value="Genomic_DNA"/>
</dbReference>